<dbReference type="Proteomes" id="UP000094112">
    <property type="component" value="Unassembled WGS sequence"/>
</dbReference>
<feature type="compositionally biased region" description="Polar residues" evidence="1">
    <location>
        <begin position="268"/>
        <end position="278"/>
    </location>
</feature>
<evidence type="ECO:0000313" key="2">
    <source>
        <dbReference type="EMBL" id="ODQ57286.1"/>
    </source>
</evidence>
<feature type="region of interest" description="Disordered" evidence="1">
    <location>
        <begin position="262"/>
        <end position="312"/>
    </location>
</feature>
<name>A0A1E3NVX7_WICAA</name>
<feature type="region of interest" description="Disordered" evidence="1">
    <location>
        <begin position="45"/>
        <end position="111"/>
    </location>
</feature>
<feature type="region of interest" description="Disordered" evidence="1">
    <location>
        <begin position="339"/>
        <end position="398"/>
    </location>
</feature>
<reference evidence="2 3" key="1">
    <citation type="journal article" date="2016" name="Proc. Natl. Acad. Sci. U.S.A.">
        <title>Comparative genomics of biotechnologically important yeasts.</title>
        <authorList>
            <person name="Riley R."/>
            <person name="Haridas S."/>
            <person name="Wolfe K.H."/>
            <person name="Lopes M.R."/>
            <person name="Hittinger C.T."/>
            <person name="Goeker M."/>
            <person name="Salamov A.A."/>
            <person name="Wisecaver J.H."/>
            <person name="Long T.M."/>
            <person name="Calvey C.H."/>
            <person name="Aerts A.L."/>
            <person name="Barry K.W."/>
            <person name="Choi C."/>
            <person name="Clum A."/>
            <person name="Coughlan A.Y."/>
            <person name="Deshpande S."/>
            <person name="Douglass A.P."/>
            <person name="Hanson S.J."/>
            <person name="Klenk H.-P."/>
            <person name="LaButti K.M."/>
            <person name="Lapidus A."/>
            <person name="Lindquist E.A."/>
            <person name="Lipzen A.M."/>
            <person name="Meier-Kolthoff J.P."/>
            <person name="Ohm R.A."/>
            <person name="Otillar R.P."/>
            <person name="Pangilinan J.L."/>
            <person name="Peng Y."/>
            <person name="Rokas A."/>
            <person name="Rosa C.A."/>
            <person name="Scheuner C."/>
            <person name="Sibirny A.A."/>
            <person name="Slot J.C."/>
            <person name="Stielow J.B."/>
            <person name="Sun H."/>
            <person name="Kurtzman C.P."/>
            <person name="Blackwell M."/>
            <person name="Grigoriev I.V."/>
            <person name="Jeffries T.W."/>
        </authorList>
    </citation>
    <scope>NUCLEOTIDE SEQUENCE [LARGE SCALE GENOMIC DNA]</scope>
    <source>
        <strain evidence="3">ATCC 58044 / CBS 1984 / NCYC 433 / NRRL Y-366-8</strain>
    </source>
</reference>
<feature type="compositionally biased region" description="Polar residues" evidence="1">
    <location>
        <begin position="294"/>
        <end position="306"/>
    </location>
</feature>
<protein>
    <submittedName>
        <fullName evidence="2">Uncharacterized protein</fullName>
    </submittedName>
</protein>
<gene>
    <name evidence="2" type="ORF">WICANDRAFT_107603</name>
</gene>
<dbReference type="OrthoDB" id="5364312at2759"/>
<dbReference type="RefSeq" id="XP_019036493.1">
    <property type="nucleotide sequence ID" value="XM_019180508.1"/>
</dbReference>
<dbReference type="EMBL" id="KV454214">
    <property type="protein sequence ID" value="ODQ57286.1"/>
    <property type="molecule type" value="Genomic_DNA"/>
</dbReference>
<sequence>MSQIWNFLNKESSNQSENDNVNDMDQFTNISKEDGHVDYFNHHLQNEHSSNSDSTLEGDDTHNHNINSSNSDHETFNSQLKRRLSKLTNHKKQQQQQHDQQTTPKKNYKKHDISCLKKDENSQSSCDCLIDEQDDQVNEIVSPIIIRSSTTHLPNIDSNVLSPNSLSTTSSLIFERNVQDQITNYCNCTTTTVTSTSTNRSRRNSHNLLARSQSVSSQSSIPNHLNFEFFIPQVLDATTEVLTDPNYNENVEVIQSSNNSNLSSSLLADSTNPQSSTRPGLGSRRMSRSVPISRRQSSCAPLSPISTTTTTTNINDVDYSDKKKLNFCSFADLLSDETSSSDVLISPTSPKNNSTLGMTSNSTFQDLRDPFNKDHVFTQPPPPLQTQSNPPFPSLSKTTSIKEILLENQSELGK</sequence>
<evidence type="ECO:0000313" key="3">
    <source>
        <dbReference type="Proteomes" id="UP000094112"/>
    </source>
</evidence>
<accession>A0A1E3NVX7</accession>
<feature type="region of interest" description="Disordered" evidence="1">
    <location>
        <begin position="1"/>
        <end position="26"/>
    </location>
</feature>
<keyword evidence="3" id="KW-1185">Reference proteome</keyword>
<dbReference type="AlphaFoldDB" id="A0A1E3NVX7"/>
<evidence type="ECO:0000256" key="1">
    <source>
        <dbReference type="SAM" id="MobiDB-lite"/>
    </source>
</evidence>
<feature type="compositionally biased region" description="Basic residues" evidence="1">
    <location>
        <begin position="80"/>
        <end position="93"/>
    </location>
</feature>
<feature type="compositionally biased region" description="Polar residues" evidence="1">
    <location>
        <begin position="339"/>
        <end position="365"/>
    </location>
</feature>
<feature type="compositionally biased region" description="Basic and acidic residues" evidence="1">
    <location>
        <begin position="366"/>
        <end position="376"/>
    </location>
</feature>
<proteinExistence type="predicted"/>
<organism evidence="2 3">
    <name type="scientific">Wickerhamomyces anomalus (strain ATCC 58044 / CBS 1984 / NCYC 433 / NRRL Y-366-8)</name>
    <name type="common">Yeast</name>
    <name type="synonym">Hansenula anomala</name>
    <dbReference type="NCBI Taxonomy" id="683960"/>
    <lineage>
        <taxon>Eukaryota</taxon>
        <taxon>Fungi</taxon>
        <taxon>Dikarya</taxon>
        <taxon>Ascomycota</taxon>
        <taxon>Saccharomycotina</taxon>
        <taxon>Saccharomycetes</taxon>
        <taxon>Phaffomycetales</taxon>
        <taxon>Wickerhamomycetaceae</taxon>
        <taxon>Wickerhamomyces</taxon>
    </lineage>
</organism>
<dbReference type="GeneID" id="30197754"/>